<dbReference type="PANTHER" id="PTHR28511:SF1">
    <property type="entry name" value="ENDONUCLEASE V"/>
    <property type="match status" value="1"/>
</dbReference>
<keyword evidence="7" id="KW-1185">Reference proteome</keyword>
<keyword evidence="4" id="KW-0255">Endonuclease</keyword>
<dbReference type="Proteomes" id="UP000694401">
    <property type="component" value="Unassembled WGS sequence"/>
</dbReference>
<dbReference type="GO" id="GO:0005730">
    <property type="term" value="C:nucleolus"/>
    <property type="evidence" value="ECO:0007669"/>
    <property type="project" value="TreeGrafter"/>
</dbReference>
<dbReference type="InterPro" id="IPR007581">
    <property type="entry name" value="Endonuclease-V"/>
</dbReference>
<dbReference type="PANTHER" id="PTHR28511">
    <property type="entry name" value="ENDONUCLEASE V"/>
    <property type="match status" value="1"/>
</dbReference>
<keyword evidence="5" id="KW-0378">Hydrolase</keyword>
<dbReference type="GO" id="GO:0016891">
    <property type="term" value="F:RNA endonuclease activity producing 5'-phosphomonoesters, hydrolytic mechanism"/>
    <property type="evidence" value="ECO:0007669"/>
    <property type="project" value="TreeGrafter"/>
</dbReference>
<evidence type="ECO:0000256" key="3">
    <source>
        <dbReference type="ARBA" id="ARBA00022722"/>
    </source>
</evidence>
<reference evidence="6" key="2">
    <citation type="submission" date="2025-09" db="UniProtKB">
        <authorList>
            <consortium name="Ensembl"/>
        </authorList>
    </citation>
    <scope>IDENTIFICATION</scope>
</reference>
<organism evidence="6 7">
    <name type="scientific">Zosterops lateralis melanops</name>
    <dbReference type="NCBI Taxonomy" id="1220523"/>
    <lineage>
        <taxon>Eukaryota</taxon>
        <taxon>Metazoa</taxon>
        <taxon>Chordata</taxon>
        <taxon>Craniata</taxon>
        <taxon>Vertebrata</taxon>
        <taxon>Euteleostomi</taxon>
        <taxon>Archelosauria</taxon>
        <taxon>Archosauria</taxon>
        <taxon>Dinosauria</taxon>
        <taxon>Saurischia</taxon>
        <taxon>Theropoda</taxon>
        <taxon>Coelurosauria</taxon>
        <taxon>Aves</taxon>
        <taxon>Neognathae</taxon>
        <taxon>Neoaves</taxon>
        <taxon>Telluraves</taxon>
        <taxon>Australaves</taxon>
        <taxon>Passeriformes</taxon>
        <taxon>Sylvioidea</taxon>
        <taxon>Zosteropidae</taxon>
        <taxon>Zosterops</taxon>
    </lineage>
</organism>
<accession>A0A8D2NU69</accession>
<evidence type="ECO:0000313" key="7">
    <source>
        <dbReference type="Proteomes" id="UP000694401"/>
    </source>
</evidence>
<dbReference type="Pfam" id="PF04493">
    <property type="entry name" value="Endonuclease_5"/>
    <property type="match status" value="1"/>
</dbReference>
<evidence type="ECO:0000256" key="1">
    <source>
        <dbReference type="ARBA" id="ARBA00004496"/>
    </source>
</evidence>
<dbReference type="Gene3D" id="3.30.2170.10">
    <property type="entry name" value="archaeoglobus fulgidus dsm 4304 superfamily"/>
    <property type="match status" value="2"/>
</dbReference>
<dbReference type="GO" id="GO:0006281">
    <property type="term" value="P:DNA repair"/>
    <property type="evidence" value="ECO:0007669"/>
    <property type="project" value="InterPro"/>
</dbReference>
<keyword evidence="3" id="KW-0540">Nuclease</keyword>
<evidence type="ECO:0000256" key="5">
    <source>
        <dbReference type="ARBA" id="ARBA00022801"/>
    </source>
</evidence>
<proteinExistence type="predicted"/>
<name>A0A8D2NU69_ZOSLA</name>
<protein>
    <submittedName>
        <fullName evidence="6">Endonuclease V</fullName>
    </submittedName>
</protein>
<dbReference type="GO" id="GO:0003727">
    <property type="term" value="F:single-stranded RNA binding"/>
    <property type="evidence" value="ECO:0007669"/>
    <property type="project" value="TreeGrafter"/>
</dbReference>
<dbReference type="Ensembl" id="ENSZLMT00000002886.1">
    <property type="protein sequence ID" value="ENSZLMP00000002781.1"/>
    <property type="gene ID" value="ENSZLMG00000002046.1"/>
</dbReference>
<sequence length="308" mass="32943">MGIAPRARREQARLKGRVLEEDTEEWQKDPHFSGLERVGGVDLSYIKGDESRACASLVVLSYPALQVPPGGSLLAGFGTACHLGVLTDLPCIGVAKNLLHVDGLVRDELHREQVRSLQRSGEAFPLTGTSGKVLGMVLRSYNNSSKPLYVSVGHRVSLDTAVRLVRGCCRFRIPEPIRQVRPLGGAGRLPACSRAVPELLGVFLRPWGVPNPRGVPSPRAVPRPLGVPQPPGVPEVFSILGVFPSHGVFPGPGVFPSPLGCSRARCAPALLFTPSCWAVLFPQPLAVLTDPSRPILLTQRPAAFPAPA</sequence>
<evidence type="ECO:0000256" key="4">
    <source>
        <dbReference type="ARBA" id="ARBA00022759"/>
    </source>
</evidence>
<comment type="subcellular location">
    <subcellularLocation>
        <location evidence="1">Cytoplasm</location>
    </subcellularLocation>
</comment>
<reference evidence="6" key="1">
    <citation type="submission" date="2025-08" db="UniProtKB">
        <authorList>
            <consortium name="Ensembl"/>
        </authorList>
    </citation>
    <scope>IDENTIFICATION</scope>
</reference>
<evidence type="ECO:0000313" key="6">
    <source>
        <dbReference type="Ensembl" id="ENSZLMP00000002781.1"/>
    </source>
</evidence>
<keyword evidence="2" id="KW-0963">Cytoplasm</keyword>
<dbReference type="AlphaFoldDB" id="A0A8D2NU69"/>
<evidence type="ECO:0000256" key="2">
    <source>
        <dbReference type="ARBA" id="ARBA00022490"/>
    </source>
</evidence>
<dbReference type="GO" id="GO:0005737">
    <property type="term" value="C:cytoplasm"/>
    <property type="evidence" value="ECO:0007669"/>
    <property type="project" value="UniProtKB-SubCell"/>
</dbReference>